<sequence>MALDGELPSIYDQLGPLQAPPVDLHASTRSATDRRHVHQLVQTCEQGTAGTFLHSVLEQSHRDAIRNWRKRSSRTRRGGPAAANDDRAGDTEEGLDHDDDVDDDEELELRERGYVHKRRSTTRTRSASVASIVSAEGDDELGSETEVAHNLTTTDRGGRSHKDKVQTSRRRLRRLRDNLRIPDVQLDDPDLPPDFPSNDLFTALHDRAIQLYSARHNLLPPLTPSEPFLAESDQAHFDAVHARLSAEEERAIRQGSKAIARAWKRTRIQKANAGERRGVWTDASRAFEGSALVALGLLTNLLVENAVASEADRLPDLPPHTPPTPP</sequence>
<name>A0A2S5B2C0_9BASI</name>
<feature type="compositionally biased region" description="Basic and acidic residues" evidence="1">
    <location>
        <begin position="156"/>
        <end position="166"/>
    </location>
</feature>
<comment type="caution">
    <text evidence="2">The sequence shown here is derived from an EMBL/GenBank/DDBJ whole genome shotgun (WGS) entry which is preliminary data.</text>
</comment>
<organism evidence="2 3">
    <name type="scientific">Rhodotorula taiwanensis</name>
    <dbReference type="NCBI Taxonomy" id="741276"/>
    <lineage>
        <taxon>Eukaryota</taxon>
        <taxon>Fungi</taxon>
        <taxon>Dikarya</taxon>
        <taxon>Basidiomycota</taxon>
        <taxon>Pucciniomycotina</taxon>
        <taxon>Microbotryomycetes</taxon>
        <taxon>Sporidiobolales</taxon>
        <taxon>Sporidiobolaceae</taxon>
        <taxon>Rhodotorula</taxon>
    </lineage>
</organism>
<evidence type="ECO:0000256" key="1">
    <source>
        <dbReference type="SAM" id="MobiDB-lite"/>
    </source>
</evidence>
<dbReference type="EMBL" id="PJQD01000097">
    <property type="protein sequence ID" value="POY70831.1"/>
    <property type="molecule type" value="Genomic_DNA"/>
</dbReference>
<accession>A0A2S5B2C0</accession>
<feature type="region of interest" description="Disordered" evidence="1">
    <location>
        <begin position="14"/>
        <end position="34"/>
    </location>
</feature>
<feature type="compositionally biased region" description="Basic residues" evidence="1">
    <location>
        <begin position="67"/>
        <end position="77"/>
    </location>
</feature>
<gene>
    <name evidence="2" type="ORF">BMF94_6244</name>
</gene>
<evidence type="ECO:0000313" key="2">
    <source>
        <dbReference type="EMBL" id="POY70831.1"/>
    </source>
</evidence>
<reference evidence="2 3" key="1">
    <citation type="journal article" date="2018" name="Front. Microbiol.">
        <title>Prospects for Fungal Bioremediation of Acidic Radioactive Waste Sites: Characterization and Genome Sequence of Rhodotorula taiwanensis MD1149.</title>
        <authorList>
            <person name="Tkavc R."/>
            <person name="Matrosova V.Y."/>
            <person name="Grichenko O.E."/>
            <person name="Gostincar C."/>
            <person name="Volpe R.P."/>
            <person name="Klimenkova P."/>
            <person name="Gaidamakova E.K."/>
            <person name="Zhou C.E."/>
            <person name="Stewart B.J."/>
            <person name="Lyman M.G."/>
            <person name="Malfatti S.A."/>
            <person name="Rubinfeld B."/>
            <person name="Courtot M."/>
            <person name="Singh J."/>
            <person name="Dalgard C.L."/>
            <person name="Hamilton T."/>
            <person name="Frey K.G."/>
            <person name="Gunde-Cimerman N."/>
            <person name="Dugan L."/>
            <person name="Daly M.J."/>
        </authorList>
    </citation>
    <scope>NUCLEOTIDE SEQUENCE [LARGE SCALE GENOMIC DNA]</scope>
    <source>
        <strain evidence="2 3">MD1149</strain>
    </source>
</reference>
<keyword evidence="3" id="KW-1185">Reference proteome</keyword>
<feature type="compositionally biased region" description="Acidic residues" evidence="1">
    <location>
        <begin position="91"/>
        <end position="108"/>
    </location>
</feature>
<evidence type="ECO:0000313" key="3">
    <source>
        <dbReference type="Proteomes" id="UP000237144"/>
    </source>
</evidence>
<dbReference type="Proteomes" id="UP000237144">
    <property type="component" value="Unassembled WGS sequence"/>
</dbReference>
<feature type="region of interest" description="Disordered" evidence="1">
    <location>
        <begin position="67"/>
        <end position="144"/>
    </location>
</feature>
<dbReference type="AlphaFoldDB" id="A0A2S5B2C0"/>
<protein>
    <submittedName>
        <fullName evidence="2">Uncharacterized protein</fullName>
    </submittedName>
</protein>
<dbReference type="OrthoDB" id="2529807at2759"/>
<feature type="region of interest" description="Disordered" evidence="1">
    <location>
        <begin position="149"/>
        <end position="168"/>
    </location>
</feature>
<proteinExistence type="predicted"/>